<name>A0AAV4P2D2_CAEEX</name>
<keyword evidence="3" id="KW-1185">Reference proteome</keyword>
<feature type="region of interest" description="Disordered" evidence="1">
    <location>
        <begin position="1"/>
        <end position="40"/>
    </location>
</feature>
<evidence type="ECO:0000313" key="3">
    <source>
        <dbReference type="Proteomes" id="UP001054945"/>
    </source>
</evidence>
<evidence type="ECO:0000313" key="2">
    <source>
        <dbReference type="EMBL" id="GIX91402.1"/>
    </source>
</evidence>
<gene>
    <name evidence="2" type="ORF">CEXT_594701</name>
</gene>
<evidence type="ECO:0000256" key="1">
    <source>
        <dbReference type="SAM" id="MobiDB-lite"/>
    </source>
</evidence>
<feature type="compositionally biased region" description="Polar residues" evidence="1">
    <location>
        <begin position="1"/>
        <end position="15"/>
    </location>
</feature>
<accession>A0AAV4P2D2</accession>
<organism evidence="2 3">
    <name type="scientific">Caerostris extrusa</name>
    <name type="common">Bark spider</name>
    <name type="synonym">Caerostris bankana</name>
    <dbReference type="NCBI Taxonomy" id="172846"/>
    <lineage>
        <taxon>Eukaryota</taxon>
        <taxon>Metazoa</taxon>
        <taxon>Ecdysozoa</taxon>
        <taxon>Arthropoda</taxon>
        <taxon>Chelicerata</taxon>
        <taxon>Arachnida</taxon>
        <taxon>Araneae</taxon>
        <taxon>Araneomorphae</taxon>
        <taxon>Entelegynae</taxon>
        <taxon>Araneoidea</taxon>
        <taxon>Araneidae</taxon>
        <taxon>Caerostris</taxon>
    </lineage>
</organism>
<protein>
    <submittedName>
        <fullName evidence="2">Uncharacterized protein</fullName>
    </submittedName>
</protein>
<comment type="caution">
    <text evidence="2">The sequence shown here is derived from an EMBL/GenBank/DDBJ whole genome shotgun (WGS) entry which is preliminary data.</text>
</comment>
<dbReference type="Proteomes" id="UP001054945">
    <property type="component" value="Unassembled WGS sequence"/>
</dbReference>
<sequence length="68" mass="7746">MRGTTEDSSIYQEGSWQLDEEKKGLEGEGPQTHPPPPLHLQKHFSTLELEPGRENAIVIQWPFFFVGP</sequence>
<dbReference type="EMBL" id="BPLR01021580">
    <property type="protein sequence ID" value="GIX91402.1"/>
    <property type="molecule type" value="Genomic_DNA"/>
</dbReference>
<reference evidence="2 3" key="1">
    <citation type="submission" date="2021-06" db="EMBL/GenBank/DDBJ databases">
        <title>Caerostris extrusa draft genome.</title>
        <authorList>
            <person name="Kono N."/>
            <person name="Arakawa K."/>
        </authorList>
    </citation>
    <scope>NUCLEOTIDE SEQUENCE [LARGE SCALE GENOMIC DNA]</scope>
</reference>
<dbReference type="AlphaFoldDB" id="A0AAV4P2D2"/>
<proteinExistence type="predicted"/>